<feature type="compositionally biased region" description="Acidic residues" evidence="1">
    <location>
        <begin position="75"/>
        <end position="85"/>
    </location>
</feature>
<gene>
    <name evidence="2" type="ORF">PANT1444_LOCUS4426</name>
</gene>
<evidence type="ECO:0000313" key="2">
    <source>
        <dbReference type="EMBL" id="CAD8475731.1"/>
    </source>
</evidence>
<feature type="region of interest" description="Disordered" evidence="1">
    <location>
        <begin position="1"/>
        <end position="24"/>
    </location>
</feature>
<name>A0A7S0E7X3_9EUKA</name>
<sequence>MDAWATDQKVDQSSKGLLTMMGDPTSTLTRALGMELTHPGPQGKGLVQRSKRFALYAEDGVVKSLSVSEGPGPMGEEDPAGDDFPESSCAPSMLKQIRALKGFKDEV</sequence>
<dbReference type="AlphaFoldDB" id="A0A7S0E7X3"/>
<reference evidence="2" key="1">
    <citation type="submission" date="2021-01" db="EMBL/GenBank/DDBJ databases">
        <authorList>
            <person name="Corre E."/>
            <person name="Pelletier E."/>
            <person name="Niang G."/>
            <person name="Scheremetjew M."/>
            <person name="Finn R."/>
            <person name="Kale V."/>
            <person name="Holt S."/>
            <person name="Cochrane G."/>
            <person name="Meng A."/>
            <person name="Brown T."/>
            <person name="Cohen L."/>
        </authorList>
    </citation>
    <scope>NUCLEOTIDE SEQUENCE</scope>
    <source>
        <strain evidence="2">CCMP1374</strain>
    </source>
</reference>
<feature type="region of interest" description="Disordered" evidence="1">
    <location>
        <begin position="65"/>
        <end position="87"/>
    </location>
</feature>
<protein>
    <submittedName>
        <fullName evidence="2">Uncharacterized protein</fullName>
    </submittedName>
</protein>
<dbReference type="Gene3D" id="3.40.30.10">
    <property type="entry name" value="Glutaredoxin"/>
    <property type="match status" value="1"/>
</dbReference>
<dbReference type="EMBL" id="HBEP01007856">
    <property type="protein sequence ID" value="CAD8475731.1"/>
    <property type="molecule type" value="Transcribed_RNA"/>
</dbReference>
<organism evidence="2">
    <name type="scientific">Phaeocystis antarctica</name>
    <dbReference type="NCBI Taxonomy" id="33657"/>
    <lineage>
        <taxon>Eukaryota</taxon>
        <taxon>Haptista</taxon>
        <taxon>Haptophyta</taxon>
        <taxon>Prymnesiophyceae</taxon>
        <taxon>Phaeocystales</taxon>
        <taxon>Phaeocystaceae</taxon>
        <taxon>Phaeocystis</taxon>
    </lineage>
</organism>
<accession>A0A7S0E7X3</accession>
<proteinExistence type="predicted"/>
<evidence type="ECO:0000256" key="1">
    <source>
        <dbReference type="SAM" id="MobiDB-lite"/>
    </source>
</evidence>